<dbReference type="AlphaFoldDB" id="A0A2Z4Y361"/>
<dbReference type="Pfam" id="PF13189">
    <property type="entry name" value="Cytidylate_kin2"/>
    <property type="match status" value="1"/>
</dbReference>
<keyword evidence="1" id="KW-0175">Coiled coil</keyword>
<gene>
    <name evidence="2" type="ORF">BRCON_0128</name>
</gene>
<dbReference type="Proteomes" id="UP000262583">
    <property type="component" value="Chromosome"/>
</dbReference>
<dbReference type="InterPro" id="IPR027417">
    <property type="entry name" value="P-loop_NTPase"/>
</dbReference>
<evidence type="ECO:0000313" key="3">
    <source>
        <dbReference type="Proteomes" id="UP000262583"/>
    </source>
</evidence>
<organism evidence="2 3">
    <name type="scientific">Sumerlaea chitinivorans</name>
    <dbReference type="NCBI Taxonomy" id="2250252"/>
    <lineage>
        <taxon>Bacteria</taxon>
        <taxon>Candidatus Sumerlaeota</taxon>
        <taxon>Candidatus Sumerlaeia</taxon>
        <taxon>Candidatus Sumerlaeales</taxon>
        <taxon>Candidatus Sumerlaeaceae</taxon>
        <taxon>Candidatus Sumerlaea</taxon>
    </lineage>
</organism>
<dbReference type="GO" id="GO:0016301">
    <property type="term" value="F:kinase activity"/>
    <property type="evidence" value="ECO:0007669"/>
    <property type="project" value="UniProtKB-KW"/>
</dbReference>
<sequence length="226" mass="25038">MKTVSDFLAAYSRIIAAREAEAKEQRICKPPIVISRELGSGGYAIAEKLAQRLGFALCDKAILDEIATRAKVPANFLTMLDERPAHALELLGASLLHGVSLTPEDYARLLKTSIRAVLRLGSAVIVGRGAIFLAEPGKAFRLRIVAPLPLRIRNIASRYQISEEEAAKRIEKLEKERRQFLLRYFGTEEATADCFDLALNTECLGHDDCVELALAAYERVCKCKVH</sequence>
<proteinExistence type="predicted"/>
<keyword evidence="2" id="KW-0808">Transferase</keyword>
<dbReference type="EMBL" id="CP030759">
    <property type="protein sequence ID" value="AXA34905.1"/>
    <property type="molecule type" value="Genomic_DNA"/>
</dbReference>
<feature type="coiled-coil region" evidence="1">
    <location>
        <begin position="156"/>
        <end position="183"/>
    </location>
</feature>
<reference evidence="2 3" key="1">
    <citation type="submission" date="2018-05" db="EMBL/GenBank/DDBJ databases">
        <title>A metagenomic window into the 2 km-deep terrestrial subsurface aquifer revealed taxonomically and functionally diverse microbial community comprising novel uncultured bacterial lineages.</title>
        <authorList>
            <person name="Kadnikov V.V."/>
            <person name="Mardanov A.V."/>
            <person name="Beletsky A.V."/>
            <person name="Banks D."/>
            <person name="Pimenov N.V."/>
            <person name="Frank Y.A."/>
            <person name="Karnachuk O.V."/>
            <person name="Ravin N.V."/>
        </authorList>
    </citation>
    <scope>NUCLEOTIDE SEQUENCE [LARGE SCALE GENOMIC DNA]</scope>
    <source>
        <strain evidence="2">BY</strain>
    </source>
</reference>
<evidence type="ECO:0000256" key="1">
    <source>
        <dbReference type="SAM" id="Coils"/>
    </source>
</evidence>
<evidence type="ECO:0000313" key="2">
    <source>
        <dbReference type="EMBL" id="AXA34905.1"/>
    </source>
</evidence>
<accession>A0A2Z4Y361</accession>
<dbReference type="Gene3D" id="3.40.50.300">
    <property type="entry name" value="P-loop containing nucleotide triphosphate hydrolases"/>
    <property type="match status" value="1"/>
</dbReference>
<dbReference type="KEGG" id="schv:BRCON_0128"/>
<protein>
    <submittedName>
        <fullName evidence="2">Cytidylate kinase</fullName>
    </submittedName>
</protein>
<keyword evidence="2" id="KW-0418">Kinase</keyword>
<name>A0A2Z4Y361_SUMC1</name>